<protein>
    <submittedName>
        <fullName evidence="2">Uncharacterized protein</fullName>
    </submittedName>
</protein>
<evidence type="ECO:0000313" key="3">
    <source>
        <dbReference type="Proteomes" id="UP001215598"/>
    </source>
</evidence>
<evidence type="ECO:0000256" key="1">
    <source>
        <dbReference type="SAM" id="MobiDB-lite"/>
    </source>
</evidence>
<comment type="caution">
    <text evidence="2">The sequence shown here is derived from an EMBL/GenBank/DDBJ whole genome shotgun (WGS) entry which is preliminary data.</text>
</comment>
<feature type="region of interest" description="Disordered" evidence="1">
    <location>
        <begin position="213"/>
        <end position="253"/>
    </location>
</feature>
<dbReference type="AlphaFoldDB" id="A0AAD7I0P1"/>
<organism evidence="2 3">
    <name type="scientific">Mycena metata</name>
    <dbReference type="NCBI Taxonomy" id="1033252"/>
    <lineage>
        <taxon>Eukaryota</taxon>
        <taxon>Fungi</taxon>
        <taxon>Dikarya</taxon>
        <taxon>Basidiomycota</taxon>
        <taxon>Agaricomycotina</taxon>
        <taxon>Agaricomycetes</taxon>
        <taxon>Agaricomycetidae</taxon>
        <taxon>Agaricales</taxon>
        <taxon>Marasmiineae</taxon>
        <taxon>Mycenaceae</taxon>
        <taxon>Mycena</taxon>
    </lineage>
</organism>
<name>A0AAD7I0P1_9AGAR</name>
<evidence type="ECO:0000313" key="2">
    <source>
        <dbReference type="EMBL" id="KAJ7731969.1"/>
    </source>
</evidence>
<dbReference type="Proteomes" id="UP001215598">
    <property type="component" value="Unassembled WGS sequence"/>
</dbReference>
<accession>A0AAD7I0P1</accession>
<dbReference type="EMBL" id="JARKIB010000148">
    <property type="protein sequence ID" value="KAJ7731969.1"/>
    <property type="molecule type" value="Genomic_DNA"/>
</dbReference>
<reference evidence="2" key="1">
    <citation type="submission" date="2023-03" db="EMBL/GenBank/DDBJ databases">
        <title>Massive genome expansion in bonnet fungi (Mycena s.s.) driven by repeated elements and novel gene families across ecological guilds.</title>
        <authorList>
            <consortium name="Lawrence Berkeley National Laboratory"/>
            <person name="Harder C.B."/>
            <person name="Miyauchi S."/>
            <person name="Viragh M."/>
            <person name="Kuo A."/>
            <person name="Thoen E."/>
            <person name="Andreopoulos B."/>
            <person name="Lu D."/>
            <person name="Skrede I."/>
            <person name="Drula E."/>
            <person name="Henrissat B."/>
            <person name="Morin E."/>
            <person name="Kohler A."/>
            <person name="Barry K."/>
            <person name="LaButti K."/>
            <person name="Morin E."/>
            <person name="Salamov A."/>
            <person name="Lipzen A."/>
            <person name="Mereny Z."/>
            <person name="Hegedus B."/>
            <person name="Baldrian P."/>
            <person name="Stursova M."/>
            <person name="Weitz H."/>
            <person name="Taylor A."/>
            <person name="Grigoriev I.V."/>
            <person name="Nagy L.G."/>
            <person name="Martin F."/>
            <person name="Kauserud H."/>
        </authorList>
    </citation>
    <scope>NUCLEOTIDE SEQUENCE</scope>
    <source>
        <strain evidence="2">CBHHK182m</strain>
    </source>
</reference>
<gene>
    <name evidence="2" type="ORF">B0H16DRAFT_1468767</name>
</gene>
<sequence>MVKKLASIQLKAGRLIISGMVSSPADLVDVHADLMPMHLVVDKLLQRAALRYASLPTTHPLHAAVRNVQQYGHMKKHPSPLHFLMTAYKDVRQGLVEVIPSARASAKGEAPVDVRVADSKEEAKERALAETSRVRLFSDGSLIDGKVGVAGLLIVDGVVKRTKGVRMGSSARYGVYEAEGVGLSLVLECLRLETDEEISGTIPLGVDNTSAIRATKSTKPGQVGARPRSRSPPAASSKEAAQVISAMGPDQRF</sequence>
<proteinExistence type="predicted"/>
<keyword evidence="3" id="KW-1185">Reference proteome</keyword>